<evidence type="ECO:0000256" key="4">
    <source>
        <dbReference type="ARBA" id="ARBA00022679"/>
    </source>
</evidence>
<dbReference type="PROSITE" id="PS00379">
    <property type="entry name" value="CDP_ALCOHOL_P_TRANSF"/>
    <property type="match status" value="1"/>
</dbReference>
<dbReference type="NCBIfam" id="TIGR00560">
    <property type="entry name" value="pgsA"/>
    <property type="match status" value="1"/>
</dbReference>
<evidence type="ECO:0000256" key="6">
    <source>
        <dbReference type="ARBA" id="ARBA00022989"/>
    </source>
</evidence>
<dbReference type="EC" id="2.7.8.5" evidence="11"/>
<proteinExistence type="inferred from homology"/>
<keyword evidence="5 13" id="KW-0812">Transmembrane</keyword>
<evidence type="ECO:0000256" key="3">
    <source>
        <dbReference type="ARBA" id="ARBA00022516"/>
    </source>
</evidence>
<dbReference type="InterPro" id="IPR050324">
    <property type="entry name" value="CDP-alcohol_PTase-I"/>
</dbReference>
<evidence type="ECO:0000256" key="10">
    <source>
        <dbReference type="ARBA" id="ARBA00023264"/>
    </source>
</evidence>
<evidence type="ECO:0000256" key="1">
    <source>
        <dbReference type="ARBA" id="ARBA00004141"/>
    </source>
</evidence>
<dbReference type="GO" id="GO:0016020">
    <property type="term" value="C:membrane"/>
    <property type="evidence" value="ECO:0007669"/>
    <property type="project" value="UniProtKB-SubCell"/>
</dbReference>
<dbReference type="InterPro" id="IPR000462">
    <property type="entry name" value="CDP-OH_P_trans"/>
</dbReference>
<dbReference type="Proteomes" id="UP000178797">
    <property type="component" value="Unassembled WGS sequence"/>
</dbReference>
<feature type="transmembrane region" description="Helical" evidence="13">
    <location>
        <begin position="12"/>
        <end position="28"/>
    </location>
</feature>
<dbReference type="EMBL" id="MGDE01000067">
    <property type="protein sequence ID" value="OGL46920.1"/>
    <property type="molecule type" value="Genomic_DNA"/>
</dbReference>
<dbReference type="Gene3D" id="1.20.120.1760">
    <property type="match status" value="1"/>
</dbReference>
<keyword evidence="7" id="KW-0443">Lipid metabolism</keyword>
<organism evidence="14 15">
    <name type="scientific">Candidatus Schekmanbacteria bacterium RBG_16_38_10</name>
    <dbReference type="NCBI Taxonomy" id="1817879"/>
    <lineage>
        <taxon>Bacteria</taxon>
        <taxon>Candidatus Schekmaniibacteriota</taxon>
    </lineage>
</organism>
<dbReference type="InterPro" id="IPR004570">
    <property type="entry name" value="Phosphatidylglycerol_P_synth"/>
</dbReference>
<protein>
    <recommendedName>
        <fullName evidence="11">CDP-diacylglycerol--glycerol-3-phosphate 3-phosphatidyltransferase</fullName>
        <ecNumber evidence="11">2.7.8.5</ecNumber>
    </recommendedName>
</protein>
<evidence type="ECO:0000256" key="12">
    <source>
        <dbReference type="RuleBase" id="RU003750"/>
    </source>
</evidence>
<dbReference type="AlphaFoldDB" id="A0A1F7RZQ4"/>
<accession>A0A1F7RZQ4</accession>
<keyword evidence="10" id="KW-1208">Phospholipid metabolism</keyword>
<keyword evidence="9" id="KW-0594">Phospholipid biosynthesis</keyword>
<evidence type="ECO:0000256" key="2">
    <source>
        <dbReference type="ARBA" id="ARBA00010441"/>
    </source>
</evidence>
<dbReference type="GO" id="GO:0046474">
    <property type="term" value="P:glycerophospholipid biosynthetic process"/>
    <property type="evidence" value="ECO:0007669"/>
    <property type="project" value="TreeGrafter"/>
</dbReference>
<feature type="transmembrane region" description="Helical" evidence="13">
    <location>
        <begin position="167"/>
        <end position="190"/>
    </location>
</feature>
<evidence type="ECO:0000313" key="14">
    <source>
        <dbReference type="EMBL" id="OGL46920.1"/>
    </source>
</evidence>
<evidence type="ECO:0000256" key="5">
    <source>
        <dbReference type="ARBA" id="ARBA00022692"/>
    </source>
</evidence>
<dbReference type="PIRSF" id="PIRSF000847">
    <property type="entry name" value="Phos_ph_gly_syn"/>
    <property type="match status" value="1"/>
</dbReference>
<evidence type="ECO:0000256" key="8">
    <source>
        <dbReference type="ARBA" id="ARBA00023136"/>
    </source>
</evidence>
<dbReference type="PANTHER" id="PTHR14269">
    <property type="entry name" value="CDP-DIACYLGLYCEROL--GLYCEROL-3-PHOSPHATE 3-PHOSPHATIDYLTRANSFERASE-RELATED"/>
    <property type="match status" value="1"/>
</dbReference>
<keyword evidence="6 13" id="KW-1133">Transmembrane helix</keyword>
<comment type="subcellular location">
    <subcellularLocation>
        <location evidence="1">Membrane</location>
        <topology evidence="1">Multi-pass membrane protein</topology>
    </subcellularLocation>
</comment>
<dbReference type="InterPro" id="IPR043130">
    <property type="entry name" value="CDP-OH_PTrfase_TM_dom"/>
</dbReference>
<reference evidence="14 15" key="1">
    <citation type="journal article" date="2016" name="Nat. Commun.">
        <title>Thousands of microbial genomes shed light on interconnected biogeochemical processes in an aquifer system.</title>
        <authorList>
            <person name="Anantharaman K."/>
            <person name="Brown C.T."/>
            <person name="Hug L.A."/>
            <person name="Sharon I."/>
            <person name="Castelle C.J."/>
            <person name="Probst A.J."/>
            <person name="Thomas B.C."/>
            <person name="Singh A."/>
            <person name="Wilkins M.J."/>
            <person name="Karaoz U."/>
            <person name="Brodie E.L."/>
            <person name="Williams K.H."/>
            <person name="Hubbard S.S."/>
            <person name="Banfield J.F."/>
        </authorList>
    </citation>
    <scope>NUCLEOTIDE SEQUENCE [LARGE SCALE GENOMIC DNA]</scope>
</reference>
<dbReference type="InterPro" id="IPR048254">
    <property type="entry name" value="CDP_ALCOHOL_P_TRANSF_CS"/>
</dbReference>
<feature type="transmembrane region" description="Helical" evidence="13">
    <location>
        <begin position="34"/>
        <end position="54"/>
    </location>
</feature>
<comment type="similarity">
    <text evidence="2 12">Belongs to the CDP-alcohol phosphatidyltransferase class-I family.</text>
</comment>
<evidence type="ECO:0000256" key="11">
    <source>
        <dbReference type="NCBIfam" id="TIGR00560"/>
    </source>
</evidence>
<evidence type="ECO:0000313" key="15">
    <source>
        <dbReference type="Proteomes" id="UP000178797"/>
    </source>
</evidence>
<evidence type="ECO:0000256" key="13">
    <source>
        <dbReference type="SAM" id="Phobius"/>
    </source>
</evidence>
<keyword evidence="8 13" id="KW-0472">Membrane</keyword>
<dbReference type="Pfam" id="PF01066">
    <property type="entry name" value="CDP-OH_P_transf"/>
    <property type="match status" value="1"/>
</dbReference>
<keyword evidence="3" id="KW-0444">Lipid biosynthesis</keyword>
<keyword evidence="4 12" id="KW-0808">Transferase</keyword>
<feature type="transmembrane region" description="Helical" evidence="13">
    <location>
        <begin position="137"/>
        <end position="155"/>
    </location>
</feature>
<comment type="caution">
    <text evidence="14">The sequence shown here is derived from an EMBL/GenBank/DDBJ whole genome shotgun (WGS) entry which is preliminary data.</text>
</comment>
<evidence type="ECO:0000256" key="7">
    <source>
        <dbReference type="ARBA" id="ARBA00023098"/>
    </source>
</evidence>
<name>A0A1F7RZQ4_9BACT</name>
<gene>
    <name evidence="14" type="ORF">A2W05_10455</name>
</gene>
<sequence>MNLPNKITLCRFIIAIVYFVILSFAKIYEGKEEFIILMDVAFILFLIAAISDVLDGYIARKYNIVTNFGRIADPFVDKVIVCGSFILFLNFYGLDDIYYSWMVVVVIAREFLIHNIRSAAEAKGIPFGANFWGKQKMLLQSLTILATLFTLPHLLNIEYAVIGLKILVWVMLFSTVMSGIAYIFVIVKLFKEFKS</sequence>
<dbReference type="PANTHER" id="PTHR14269:SF62">
    <property type="entry name" value="CDP-DIACYLGLYCEROL--GLYCEROL-3-PHOSPHATE 3-PHOSPHATIDYLTRANSFERASE 1, CHLOROPLASTIC"/>
    <property type="match status" value="1"/>
</dbReference>
<evidence type="ECO:0000256" key="9">
    <source>
        <dbReference type="ARBA" id="ARBA00023209"/>
    </source>
</evidence>
<feature type="transmembrane region" description="Helical" evidence="13">
    <location>
        <begin position="75"/>
        <end position="92"/>
    </location>
</feature>
<dbReference type="GO" id="GO:0008444">
    <property type="term" value="F:CDP-diacylglycerol-glycerol-3-phosphate 3-phosphatidyltransferase activity"/>
    <property type="evidence" value="ECO:0007669"/>
    <property type="project" value="UniProtKB-UniRule"/>
</dbReference>